<dbReference type="SUPFAM" id="SSF82199">
    <property type="entry name" value="SET domain"/>
    <property type="match status" value="1"/>
</dbReference>
<dbReference type="STRING" id="686832.A0A0C2Y9J6"/>
<dbReference type="EMBL" id="KN831795">
    <property type="protein sequence ID" value="KIM37692.1"/>
    <property type="molecule type" value="Genomic_DNA"/>
</dbReference>
<sequence>MTFNIAVLAKVKGNSAFMANDYATARSLYTHAMTIDQSNHIYPLNRAMANLKLARWDEAEADATKSLELSPHNVKALGRRAVARRELGRWAAARNDIQTFIDHGGDSTYAAQELKAIEGAERSPAPVPSSDSDNLGDAFQNLQVEDGTDLFTIRDSGLLQKGAGAFAAREFHCVEAEIRNLSPGNLDKFLSLHNSHAECSCYPNLALGIYGTNSFSFSDDNSGICLKASRFNHSCSPNARYSFNANTGAFRIYALGHIPVGEEIFVMYISGSRVYGSTRQFRQNLLNAHHFTCACSVCSLPEAESKMSDARRVKLTELWESIPSFSPTQGRQRLKVIVKGIHLLKEEGFLADADDFANDAGIVCAYHSDWASARYWTRFTYETRVAEFGEDSTRAAQVRGVYLNPKSIQMAGRGPHKELSDIRV</sequence>
<dbReference type="Gene3D" id="2.170.270.10">
    <property type="entry name" value="SET domain"/>
    <property type="match status" value="1"/>
</dbReference>
<dbReference type="SUPFAM" id="SSF48452">
    <property type="entry name" value="TPR-like"/>
    <property type="match status" value="1"/>
</dbReference>
<name>A0A0C2Y9J6_HEBCY</name>
<reference evidence="2 3" key="1">
    <citation type="submission" date="2014-04" db="EMBL/GenBank/DDBJ databases">
        <authorList>
            <consortium name="DOE Joint Genome Institute"/>
            <person name="Kuo A."/>
            <person name="Gay G."/>
            <person name="Dore J."/>
            <person name="Kohler A."/>
            <person name="Nagy L.G."/>
            <person name="Floudas D."/>
            <person name="Copeland A."/>
            <person name="Barry K.W."/>
            <person name="Cichocki N."/>
            <person name="Veneault-Fourrey C."/>
            <person name="LaButti K."/>
            <person name="Lindquist E.A."/>
            <person name="Lipzen A."/>
            <person name="Lundell T."/>
            <person name="Morin E."/>
            <person name="Murat C."/>
            <person name="Sun H."/>
            <person name="Tunlid A."/>
            <person name="Henrissat B."/>
            <person name="Grigoriev I.V."/>
            <person name="Hibbett D.S."/>
            <person name="Martin F."/>
            <person name="Nordberg H.P."/>
            <person name="Cantor M.N."/>
            <person name="Hua S.X."/>
        </authorList>
    </citation>
    <scope>NUCLEOTIDE SEQUENCE [LARGE SCALE GENOMIC DNA]</scope>
    <source>
        <strain evidence="3">h7</strain>
    </source>
</reference>
<dbReference type="InterPro" id="IPR011990">
    <property type="entry name" value="TPR-like_helical_dom_sf"/>
</dbReference>
<dbReference type="HOGENOM" id="CLU_028281_1_0_1"/>
<dbReference type="PANTHER" id="PTHR47332">
    <property type="entry name" value="SET DOMAIN-CONTAINING PROTEIN 5"/>
    <property type="match status" value="1"/>
</dbReference>
<feature type="domain" description="SET" evidence="1">
    <location>
        <begin position="149"/>
        <end position="269"/>
    </location>
</feature>
<keyword evidence="3" id="KW-1185">Reference proteome</keyword>
<evidence type="ECO:0000313" key="2">
    <source>
        <dbReference type="EMBL" id="KIM37692.1"/>
    </source>
</evidence>
<dbReference type="InterPro" id="IPR046341">
    <property type="entry name" value="SET_dom_sf"/>
</dbReference>
<dbReference type="SMART" id="SM00028">
    <property type="entry name" value="TPR"/>
    <property type="match status" value="3"/>
</dbReference>
<dbReference type="InterPro" id="IPR019734">
    <property type="entry name" value="TPR_rpt"/>
</dbReference>
<protein>
    <recommendedName>
        <fullName evidence="1">SET domain-containing protein</fullName>
    </recommendedName>
</protein>
<dbReference type="OrthoDB" id="265717at2759"/>
<dbReference type="InterPro" id="IPR053185">
    <property type="entry name" value="SET_domain_protein"/>
</dbReference>
<accession>A0A0C2Y9J6</accession>
<gene>
    <name evidence="2" type="ORF">M413DRAFT_30635</name>
</gene>
<reference evidence="3" key="2">
    <citation type="submission" date="2015-01" db="EMBL/GenBank/DDBJ databases">
        <title>Evolutionary Origins and Diversification of the Mycorrhizal Mutualists.</title>
        <authorList>
            <consortium name="DOE Joint Genome Institute"/>
            <consortium name="Mycorrhizal Genomics Consortium"/>
            <person name="Kohler A."/>
            <person name="Kuo A."/>
            <person name="Nagy L.G."/>
            <person name="Floudas D."/>
            <person name="Copeland A."/>
            <person name="Barry K.W."/>
            <person name="Cichocki N."/>
            <person name="Veneault-Fourrey C."/>
            <person name="LaButti K."/>
            <person name="Lindquist E.A."/>
            <person name="Lipzen A."/>
            <person name="Lundell T."/>
            <person name="Morin E."/>
            <person name="Murat C."/>
            <person name="Riley R."/>
            <person name="Ohm R."/>
            <person name="Sun H."/>
            <person name="Tunlid A."/>
            <person name="Henrissat B."/>
            <person name="Grigoriev I.V."/>
            <person name="Hibbett D.S."/>
            <person name="Martin F."/>
        </authorList>
    </citation>
    <scope>NUCLEOTIDE SEQUENCE [LARGE SCALE GENOMIC DNA]</scope>
    <source>
        <strain evidence="3">h7</strain>
    </source>
</reference>
<organism evidence="2 3">
    <name type="scientific">Hebeloma cylindrosporum</name>
    <dbReference type="NCBI Taxonomy" id="76867"/>
    <lineage>
        <taxon>Eukaryota</taxon>
        <taxon>Fungi</taxon>
        <taxon>Dikarya</taxon>
        <taxon>Basidiomycota</taxon>
        <taxon>Agaricomycotina</taxon>
        <taxon>Agaricomycetes</taxon>
        <taxon>Agaricomycetidae</taxon>
        <taxon>Agaricales</taxon>
        <taxon>Agaricineae</taxon>
        <taxon>Hymenogastraceae</taxon>
        <taxon>Hebeloma</taxon>
    </lineage>
</organism>
<evidence type="ECO:0000313" key="3">
    <source>
        <dbReference type="Proteomes" id="UP000053424"/>
    </source>
</evidence>
<dbReference type="Pfam" id="PF00856">
    <property type="entry name" value="SET"/>
    <property type="match status" value="1"/>
</dbReference>
<evidence type="ECO:0000259" key="1">
    <source>
        <dbReference type="PROSITE" id="PS50280"/>
    </source>
</evidence>
<dbReference type="InterPro" id="IPR001214">
    <property type="entry name" value="SET_dom"/>
</dbReference>
<dbReference type="CDD" id="cd20071">
    <property type="entry name" value="SET_SMYD"/>
    <property type="match status" value="1"/>
</dbReference>
<dbReference type="PANTHER" id="PTHR47332:SF4">
    <property type="entry name" value="SET DOMAIN-CONTAINING PROTEIN 5"/>
    <property type="match status" value="1"/>
</dbReference>
<proteinExistence type="predicted"/>
<dbReference type="AlphaFoldDB" id="A0A0C2Y9J6"/>
<dbReference type="Gene3D" id="1.25.40.10">
    <property type="entry name" value="Tetratricopeptide repeat domain"/>
    <property type="match status" value="1"/>
</dbReference>
<dbReference type="Proteomes" id="UP000053424">
    <property type="component" value="Unassembled WGS sequence"/>
</dbReference>
<dbReference type="PROSITE" id="PS50280">
    <property type="entry name" value="SET"/>
    <property type="match status" value="1"/>
</dbReference>